<evidence type="ECO:0000256" key="3">
    <source>
        <dbReference type="ARBA" id="ARBA00023125"/>
    </source>
</evidence>
<keyword evidence="6" id="KW-1185">Reference proteome</keyword>
<gene>
    <name evidence="5" type="ORF">OOJ09_19600</name>
</gene>
<evidence type="ECO:0000256" key="1">
    <source>
        <dbReference type="ARBA" id="ARBA00022741"/>
    </source>
</evidence>
<keyword evidence="1" id="KW-0547">Nucleotide-binding</keyword>
<name>A0ABT4QYC8_9HYPH</name>
<protein>
    <submittedName>
        <fullName evidence="5">DNA mismatch repair protein MutS</fullName>
    </submittedName>
</protein>
<accession>A0ABT4QYC8</accession>
<dbReference type="EMBL" id="JAPFQA010000008">
    <property type="protein sequence ID" value="MCZ8546399.1"/>
    <property type="molecule type" value="Genomic_DNA"/>
</dbReference>
<dbReference type="PANTHER" id="PTHR11361:SF34">
    <property type="entry name" value="DNA MISMATCH REPAIR PROTEIN MSH1, MITOCHONDRIAL"/>
    <property type="match status" value="1"/>
</dbReference>
<dbReference type="SMART" id="SM00534">
    <property type="entry name" value="MUTSac"/>
    <property type="match status" value="1"/>
</dbReference>
<evidence type="ECO:0000256" key="2">
    <source>
        <dbReference type="ARBA" id="ARBA00022840"/>
    </source>
</evidence>
<sequence>MKPLLMHRDRDFDLQGALPWNEQDLTQDLELGTLFETMAHGDAFLKDMARRGILASATDPSSIVYRQDVLKDCLDKPAVVHAIYEIAVDAIEGERKNHWGLVMGYPDSVLRRSVDVMGLFIVSLKKLRAFGESHAGNFSSAGFRTFFAMLASELGDDYFAEVQEHLKELKFWNGVLVSAELGAGNKGVNYVLRKPLDIDRGWIRRIFARKVPSYSYQLASRDENGARALSELRDRGLNLAANALAQSNDHILSFFRQLRAELAFYLGCLNLNKRLSELDEPVCFPEPVAQTEHRHIVAGLYDICLALTKGQRVVGNDLDANGKDMVVITGANQGGKSTFLRGVGLAQLMMQCGMFAPAQSLRASVCDSVITHYRREEDATMKSGKLDEELTRMSDIVDHATCGSMVLFNESFAATNEREGSQIATQIVNALTEAGIKVFFVTHLYEFAHDLHNTERPDVKFLRAERQADGTRTFRLNEGEPLQTSYGEDLYHRIFETPSTGHELRQ</sequence>
<dbReference type="Gene3D" id="3.40.50.300">
    <property type="entry name" value="P-loop containing nucleotide triphosphate hydrolases"/>
    <property type="match status" value="1"/>
</dbReference>
<feature type="domain" description="DNA mismatch repair proteins mutS family" evidence="4">
    <location>
        <begin position="323"/>
        <end position="503"/>
    </location>
</feature>
<reference evidence="5" key="1">
    <citation type="submission" date="2022-11" db="EMBL/GenBank/DDBJ databases">
        <authorList>
            <person name="Coimbra C."/>
        </authorList>
    </citation>
    <scope>NUCLEOTIDE SEQUENCE</scope>
    <source>
        <strain evidence="5">Jales19</strain>
    </source>
</reference>
<dbReference type="InterPro" id="IPR045076">
    <property type="entry name" value="MutS"/>
</dbReference>
<dbReference type="RefSeq" id="WP_269906755.1">
    <property type="nucleotide sequence ID" value="NZ_JAPFQA010000008.1"/>
</dbReference>
<proteinExistence type="predicted"/>
<dbReference type="Pfam" id="PF00488">
    <property type="entry name" value="MutS_V"/>
    <property type="match status" value="1"/>
</dbReference>
<dbReference type="PANTHER" id="PTHR11361">
    <property type="entry name" value="DNA MISMATCH REPAIR PROTEIN MUTS FAMILY MEMBER"/>
    <property type="match status" value="1"/>
</dbReference>
<evidence type="ECO:0000259" key="4">
    <source>
        <dbReference type="SMART" id="SM00534"/>
    </source>
</evidence>
<dbReference type="SUPFAM" id="SSF52540">
    <property type="entry name" value="P-loop containing nucleoside triphosphate hydrolases"/>
    <property type="match status" value="1"/>
</dbReference>
<evidence type="ECO:0000313" key="6">
    <source>
        <dbReference type="Proteomes" id="UP001152178"/>
    </source>
</evidence>
<dbReference type="InterPro" id="IPR000432">
    <property type="entry name" value="DNA_mismatch_repair_MutS_C"/>
</dbReference>
<organism evidence="5 6">
    <name type="scientific">Mesorhizobium qingshengii</name>
    <dbReference type="NCBI Taxonomy" id="1165689"/>
    <lineage>
        <taxon>Bacteria</taxon>
        <taxon>Pseudomonadati</taxon>
        <taxon>Pseudomonadota</taxon>
        <taxon>Alphaproteobacteria</taxon>
        <taxon>Hyphomicrobiales</taxon>
        <taxon>Phyllobacteriaceae</taxon>
        <taxon>Mesorhizobium</taxon>
    </lineage>
</organism>
<comment type="caution">
    <text evidence="5">The sequence shown here is derived from an EMBL/GenBank/DDBJ whole genome shotgun (WGS) entry which is preliminary data.</text>
</comment>
<evidence type="ECO:0000313" key="5">
    <source>
        <dbReference type="EMBL" id="MCZ8546399.1"/>
    </source>
</evidence>
<keyword evidence="2" id="KW-0067">ATP-binding</keyword>
<keyword evidence="3" id="KW-0238">DNA-binding</keyword>
<dbReference type="InterPro" id="IPR027417">
    <property type="entry name" value="P-loop_NTPase"/>
</dbReference>
<dbReference type="Proteomes" id="UP001152178">
    <property type="component" value="Unassembled WGS sequence"/>
</dbReference>